<comment type="similarity">
    <text evidence="2 7">Belongs to the battenin family.</text>
</comment>
<dbReference type="InterPro" id="IPR003492">
    <property type="entry name" value="Battenin_disease_Cln3"/>
</dbReference>
<dbReference type="InterPro" id="IPR018460">
    <property type="entry name" value="Battenin_disease_Cln3_subgr"/>
</dbReference>
<proteinExistence type="inferred from homology"/>
<feature type="transmembrane region" description="Helical" evidence="7">
    <location>
        <begin position="356"/>
        <end position="376"/>
    </location>
</feature>
<comment type="caution">
    <text evidence="8">The sequence shown here is derived from an EMBL/GenBank/DDBJ whole genome shotgun (WGS) entry which is preliminary data.</text>
</comment>
<keyword evidence="9" id="KW-1185">Reference proteome</keyword>
<accession>A0AAD4NIZ6</accession>
<dbReference type="PANTHER" id="PTHR10981:SF0">
    <property type="entry name" value="BATTENIN"/>
    <property type="match status" value="1"/>
</dbReference>
<protein>
    <recommendedName>
        <fullName evidence="7">Battenin</fullName>
    </recommendedName>
</protein>
<evidence type="ECO:0000313" key="8">
    <source>
        <dbReference type="EMBL" id="KAI1728399.1"/>
    </source>
</evidence>
<comment type="subcellular location">
    <subcellularLocation>
        <location evidence="1">Endomembrane system</location>
        <topology evidence="1">Multi-pass membrane protein</topology>
    </subcellularLocation>
    <subcellularLocation>
        <location evidence="7">Lysosome membrane</location>
        <topology evidence="7">Multi-pass membrane protein</topology>
    </subcellularLocation>
</comment>
<feature type="transmembrane region" description="Helical" evidence="7">
    <location>
        <begin position="383"/>
        <end position="402"/>
    </location>
</feature>
<gene>
    <name evidence="8" type="ORF">DdX_00577</name>
</gene>
<feature type="transmembrane region" description="Helical" evidence="7">
    <location>
        <begin position="79"/>
        <end position="99"/>
    </location>
</feature>
<keyword evidence="6 7" id="KW-0472">Membrane</keyword>
<dbReference type="GO" id="GO:0005765">
    <property type="term" value="C:lysosomal membrane"/>
    <property type="evidence" value="ECO:0007669"/>
    <property type="project" value="UniProtKB-SubCell"/>
</dbReference>
<evidence type="ECO:0000256" key="4">
    <source>
        <dbReference type="ARBA" id="ARBA00022692"/>
    </source>
</evidence>
<keyword evidence="7" id="KW-0458">Lysosome</keyword>
<dbReference type="GO" id="GO:0012505">
    <property type="term" value="C:endomembrane system"/>
    <property type="evidence" value="ECO:0007669"/>
    <property type="project" value="UniProtKB-SubCell"/>
</dbReference>
<evidence type="ECO:0000313" key="9">
    <source>
        <dbReference type="Proteomes" id="UP001201812"/>
    </source>
</evidence>
<evidence type="ECO:0000256" key="7">
    <source>
        <dbReference type="RuleBase" id="RU361113"/>
    </source>
</evidence>
<evidence type="ECO:0000256" key="6">
    <source>
        <dbReference type="ARBA" id="ARBA00023136"/>
    </source>
</evidence>
<keyword evidence="4 7" id="KW-0812">Transmembrane</keyword>
<evidence type="ECO:0000256" key="2">
    <source>
        <dbReference type="ARBA" id="ARBA00007467"/>
    </source>
</evidence>
<dbReference type="PIRSF" id="PIRSF015974">
    <property type="entry name" value="CLN3_BTN1"/>
    <property type="match status" value="1"/>
</dbReference>
<evidence type="ECO:0000256" key="3">
    <source>
        <dbReference type="ARBA" id="ARBA00022448"/>
    </source>
</evidence>
<dbReference type="SUPFAM" id="SSF103473">
    <property type="entry name" value="MFS general substrate transporter"/>
    <property type="match status" value="1"/>
</dbReference>
<feature type="transmembrane region" description="Helical" evidence="7">
    <location>
        <begin position="422"/>
        <end position="446"/>
    </location>
</feature>
<dbReference type="EMBL" id="JAKKPZ010000001">
    <property type="protein sequence ID" value="KAI1728399.1"/>
    <property type="molecule type" value="Genomic_DNA"/>
</dbReference>
<name>A0AAD4NIZ6_9BILA</name>
<reference evidence="8" key="1">
    <citation type="submission" date="2022-01" db="EMBL/GenBank/DDBJ databases">
        <title>Genome Sequence Resource for Two Populations of Ditylenchus destructor, the Migratory Endoparasitic Phytonematode.</title>
        <authorList>
            <person name="Zhang H."/>
            <person name="Lin R."/>
            <person name="Xie B."/>
        </authorList>
    </citation>
    <scope>NUCLEOTIDE SEQUENCE</scope>
    <source>
        <strain evidence="8">BazhouSP</strain>
    </source>
</reference>
<dbReference type="GO" id="GO:0007040">
    <property type="term" value="P:lysosome organization"/>
    <property type="evidence" value="ECO:0007669"/>
    <property type="project" value="TreeGrafter"/>
</dbReference>
<dbReference type="GO" id="GO:0051453">
    <property type="term" value="P:regulation of intracellular pH"/>
    <property type="evidence" value="ECO:0007669"/>
    <property type="project" value="TreeGrafter"/>
</dbReference>
<dbReference type="InterPro" id="IPR036259">
    <property type="entry name" value="MFS_trans_sf"/>
</dbReference>
<feature type="transmembrane region" description="Helical" evidence="7">
    <location>
        <begin position="194"/>
        <end position="213"/>
    </location>
</feature>
<feature type="transmembrane region" description="Helical" evidence="7">
    <location>
        <begin position="161"/>
        <end position="182"/>
    </location>
</feature>
<organism evidence="8 9">
    <name type="scientific">Ditylenchus destructor</name>
    <dbReference type="NCBI Taxonomy" id="166010"/>
    <lineage>
        <taxon>Eukaryota</taxon>
        <taxon>Metazoa</taxon>
        <taxon>Ecdysozoa</taxon>
        <taxon>Nematoda</taxon>
        <taxon>Chromadorea</taxon>
        <taxon>Rhabditida</taxon>
        <taxon>Tylenchina</taxon>
        <taxon>Tylenchomorpha</taxon>
        <taxon>Sphaerularioidea</taxon>
        <taxon>Anguinidae</taxon>
        <taxon>Anguininae</taxon>
        <taxon>Ditylenchus</taxon>
    </lineage>
</organism>
<dbReference type="PRINTS" id="PR01315">
    <property type="entry name" value="BATTENIN"/>
</dbReference>
<dbReference type="PANTHER" id="PTHR10981">
    <property type="entry name" value="BATTENIN"/>
    <property type="match status" value="1"/>
</dbReference>
<dbReference type="Proteomes" id="UP001201812">
    <property type="component" value="Unassembled WGS sequence"/>
</dbReference>
<evidence type="ECO:0000256" key="1">
    <source>
        <dbReference type="ARBA" id="ARBA00004127"/>
    </source>
</evidence>
<evidence type="ECO:0000256" key="5">
    <source>
        <dbReference type="ARBA" id="ARBA00022989"/>
    </source>
</evidence>
<keyword evidence="5 7" id="KW-1133">Transmembrane helix</keyword>
<feature type="transmembrane region" description="Helical" evidence="7">
    <location>
        <begin position="28"/>
        <end position="48"/>
    </location>
</feature>
<keyword evidence="3" id="KW-0813">Transport</keyword>
<dbReference type="AlphaFoldDB" id="A0AAD4NIZ6"/>
<dbReference type="Pfam" id="PF02487">
    <property type="entry name" value="CLN3"/>
    <property type="match status" value="1"/>
</dbReference>
<sequence>MDGLAEDDGDRREFRPILRNRLLGRNVVAFWILGLCNNFAYVVMLSAAKDILEKEHIHQGENCIEKVADIKCSKISTGAVLLADILPALAIKMVAPFTLHHFPYSVRHGFVIFCQISSFLIVALSESLTVGLIGVVFASIGAGLGELSYLSLSSYFHSDTISYWSSGTGGAGIAGSLAFAVLTDRRFLDLSPKSALLTMLVVPFVLLLTYWLLLESPPSVHKVKFFRIQSYLIREADRRSYDEVSNENESPHSPLLLSTPNANNQFHTRSTITIRESITNRIWLIRALLRYMVPLATVYFAEYFINQGLLELLVFPCDTGFNLSQASQYRWYQVLYQIGVFVSRSSVNICPIRPTMLPILAILQLVNAIVLFNDALHPHVPHIIIIFAIVFYEGLLGGSAYVNTFNTIHKSVSGENREFSLMFVTLSDSSGIVLAGFLGIIAHNFICAHR</sequence>